<dbReference type="Proteomes" id="UP000238362">
    <property type="component" value="Unassembled WGS sequence"/>
</dbReference>
<name>A0A2T0LUB3_9PSEU</name>
<keyword evidence="8" id="KW-1278">Translocase</keyword>
<dbReference type="Gene3D" id="3.40.50.300">
    <property type="entry name" value="P-loop containing nucleotide triphosphate hydrolases"/>
    <property type="match status" value="2"/>
</dbReference>
<keyword evidence="4" id="KW-0762">Sugar transport</keyword>
<dbReference type="CDD" id="cd03215">
    <property type="entry name" value="ABC_Carb_Monos_II"/>
    <property type="match status" value="1"/>
</dbReference>
<dbReference type="InterPro" id="IPR003439">
    <property type="entry name" value="ABC_transporter-like_ATP-bd"/>
</dbReference>
<protein>
    <submittedName>
        <fullName evidence="11">Ribose transport system ATP-binding protein</fullName>
    </submittedName>
</protein>
<dbReference type="Pfam" id="PF00005">
    <property type="entry name" value="ABC_tran"/>
    <property type="match status" value="2"/>
</dbReference>
<keyword evidence="3" id="KW-1003">Cell membrane</keyword>
<evidence type="ECO:0000256" key="8">
    <source>
        <dbReference type="ARBA" id="ARBA00022967"/>
    </source>
</evidence>
<dbReference type="FunFam" id="3.40.50.300:FF:000127">
    <property type="entry name" value="Ribose import ATP-binding protein RbsA"/>
    <property type="match status" value="1"/>
</dbReference>
<evidence type="ECO:0000256" key="9">
    <source>
        <dbReference type="ARBA" id="ARBA00023136"/>
    </source>
</evidence>
<dbReference type="InterPro" id="IPR017871">
    <property type="entry name" value="ABC_transporter-like_CS"/>
</dbReference>
<evidence type="ECO:0000256" key="1">
    <source>
        <dbReference type="ARBA" id="ARBA00004202"/>
    </source>
</evidence>
<keyword evidence="2" id="KW-0813">Transport</keyword>
<evidence type="ECO:0000313" key="11">
    <source>
        <dbReference type="EMBL" id="PRX47284.1"/>
    </source>
</evidence>
<dbReference type="InterPro" id="IPR050107">
    <property type="entry name" value="ABC_carbohydrate_import_ATPase"/>
</dbReference>
<comment type="subcellular location">
    <subcellularLocation>
        <location evidence="1">Cell membrane</location>
        <topology evidence="1">Peripheral membrane protein</topology>
    </subcellularLocation>
</comment>
<dbReference type="GO" id="GO:0016887">
    <property type="term" value="F:ATP hydrolysis activity"/>
    <property type="evidence" value="ECO:0007669"/>
    <property type="project" value="InterPro"/>
</dbReference>
<dbReference type="EMBL" id="PVNH01000006">
    <property type="protein sequence ID" value="PRX47284.1"/>
    <property type="molecule type" value="Genomic_DNA"/>
</dbReference>
<dbReference type="PROSITE" id="PS50893">
    <property type="entry name" value="ABC_TRANSPORTER_2"/>
    <property type="match status" value="2"/>
</dbReference>
<proteinExistence type="predicted"/>
<dbReference type="InterPro" id="IPR003593">
    <property type="entry name" value="AAA+_ATPase"/>
</dbReference>
<dbReference type="InterPro" id="IPR027417">
    <property type="entry name" value="P-loop_NTPase"/>
</dbReference>
<dbReference type="SMART" id="SM00382">
    <property type="entry name" value="AAA"/>
    <property type="match status" value="2"/>
</dbReference>
<dbReference type="OrthoDB" id="7757085at2"/>
<keyword evidence="9" id="KW-0472">Membrane</keyword>
<organism evidence="11 12">
    <name type="scientific">Prauserella shujinwangii</name>
    <dbReference type="NCBI Taxonomy" id="1453103"/>
    <lineage>
        <taxon>Bacteria</taxon>
        <taxon>Bacillati</taxon>
        <taxon>Actinomycetota</taxon>
        <taxon>Actinomycetes</taxon>
        <taxon>Pseudonocardiales</taxon>
        <taxon>Pseudonocardiaceae</taxon>
        <taxon>Prauserella</taxon>
    </lineage>
</organism>
<comment type="caution">
    <text evidence="11">The sequence shown here is derived from an EMBL/GenBank/DDBJ whole genome shotgun (WGS) entry which is preliminary data.</text>
</comment>
<dbReference type="GO" id="GO:0005886">
    <property type="term" value="C:plasma membrane"/>
    <property type="evidence" value="ECO:0007669"/>
    <property type="project" value="UniProtKB-SubCell"/>
</dbReference>
<evidence type="ECO:0000256" key="5">
    <source>
        <dbReference type="ARBA" id="ARBA00022737"/>
    </source>
</evidence>
<keyword evidence="6" id="KW-0547">Nucleotide-binding</keyword>
<feature type="domain" description="ABC transporter" evidence="10">
    <location>
        <begin position="13"/>
        <end position="249"/>
    </location>
</feature>
<evidence type="ECO:0000313" key="12">
    <source>
        <dbReference type="Proteomes" id="UP000238362"/>
    </source>
</evidence>
<evidence type="ECO:0000259" key="10">
    <source>
        <dbReference type="PROSITE" id="PS50893"/>
    </source>
</evidence>
<evidence type="ECO:0000256" key="2">
    <source>
        <dbReference type="ARBA" id="ARBA00022448"/>
    </source>
</evidence>
<keyword evidence="7 11" id="KW-0067">ATP-binding</keyword>
<dbReference type="PANTHER" id="PTHR43790:SF3">
    <property type="entry name" value="D-ALLOSE IMPORT ATP-BINDING PROTEIN ALSA-RELATED"/>
    <property type="match status" value="1"/>
</dbReference>
<evidence type="ECO:0000256" key="4">
    <source>
        <dbReference type="ARBA" id="ARBA00022597"/>
    </source>
</evidence>
<dbReference type="GO" id="GO:0005524">
    <property type="term" value="F:ATP binding"/>
    <property type="evidence" value="ECO:0007669"/>
    <property type="project" value="UniProtKB-KW"/>
</dbReference>
<dbReference type="AlphaFoldDB" id="A0A2T0LUB3"/>
<dbReference type="PANTHER" id="PTHR43790">
    <property type="entry name" value="CARBOHYDRATE TRANSPORT ATP-BINDING PROTEIN MG119-RELATED"/>
    <property type="match status" value="1"/>
</dbReference>
<dbReference type="RefSeq" id="WP_106179794.1">
    <property type="nucleotide sequence ID" value="NZ_PVNH01000006.1"/>
</dbReference>
<dbReference type="SUPFAM" id="SSF52540">
    <property type="entry name" value="P-loop containing nucleoside triphosphate hydrolases"/>
    <property type="match status" value="2"/>
</dbReference>
<gene>
    <name evidence="11" type="ORF">B0I33_106386</name>
</gene>
<evidence type="ECO:0000256" key="7">
    <source>
        <dbReference type="ARBA" id="ARBA00022840"/>
    </source>
</evidence>
<reference evidence="11 12" key="1">
    <citation type="submission" date="2018-03" db="EMBL/GenBank/DDBJ databases">
        <title>Genomic Encyclopedia of Type Strains, Phase III (KMG-III): the genomes of soil and plant-associated and newly described type strains.</title>
        <authorList>
            <person name="Whitman W."/>
        </authorList>
    </citation>
    <scope>NUCLEOTIDE SEQUENCE [LARGE SCALE GENOMIC DNA]</scope>
    <source>
        <strain evidence="11 12">CGMCC 4.7125</strain>
    </source>
</reference>
<accession>A0A2T0LUB3</accession>
<feature type="domain" description="ABC transporter" evidence="10">
    <location>
        <begin position="261"/>
        <end position="500"/>
    </location>
</feature>
<sequence length="503" mass="54642">MSVTGLTVESPVVRLCGIGKRFLGNQVLRDVDLDLHAGEVHALVGENGAGKSTLMKVLAGVHQPDEGTIEVDGVRRTFASPREAQSAGISIVHQEFNLLGDRSVAENVHLGREPVRWGRVDRRRMEAETERLLDWLGERGISPRTQVRRLPVAQQQVVEIVKALATDARVLAMDEPTAALADHEVELLYDLVRRLRERNIAILYVSHRLREVFDLSQRITVLKDGELVTVRPTRELTSDQLVRHMVGRPLDAYFPDRARPADLGDVRLAVRGGGNARVHGIDLRLRAGEIVGLAGLQGAGRSAVARAVCGAEPFTEGTVELDGTPARIRSPRAAVRRGVAYVTEDRKGEGLALRQSVRDNALLVRRAAFGRGRGLRRLDLGELLRSVTLVARGPDQEVRLLSGGNQQKVVLAKWLAVEPKVLVVDEPTRGIDVGAKKAVYDLLRGLAGQGVAILLISSELPELIGMSDRVLVMYDGRIAGELPAGPSEEAVMALATGHALEAA</sequence>
<evidence type="ECO:0000256" key="3">
    <source>
        <dbReference type="ARBA" id="ARBA00022475"/>
    </source>
</evidence>
<keyword evidence="5" id="KW-0677">Repeat</keyword>
<dbReference type="PROSITE" id="PS00211">
    <property type="entry name" value="ABC_TRANSPORTER_1"/>
    <property type="match status" value="1"/>
</dbReference>
<dbReference type="CDD" id="cd03216">
    <property type="entry name" value="ABC_Carb_Monos_I"/>
    <property type="match status" value="1"/>
</dbReference>
<keyword evidence="12" id="KW-1185">Reference proteome</keyword>
<evidence type="ECO:0000256" key="6">
    <source>
        <dbReference type="ARBA" id="ARBA00022741"/>
    </source>
</evidence>